<evidence type="ECO:0000313" key="2">
    <source>
        <dbReference type="Proteomes" id="UP000484255"/>
    </source>
</evidence>
<dbReference type="GO" id="GO:0006260">
    <property type="term" value="P:DNA replication"/>
    <property type="evidence" value="ECO:0007669"/>
    <property type="project" value="InterPro"/>
</dbReference>
<dbReference type="PANTHER" id="PTHR38767">
    <property type="entry name" value="DNA POLYMERASE III SUBUNIT CHI"/>
    <property type="match status" value="1"/>
</dbReference>
<accession>A0A7C9PIR1</accession>
<dbReference type="AlphaFoldDB" id="A0A7C9PIR1"/>
<organism evidence="1 2">
    <name type="scientific">Ideonella livida</name>
    <dbReference type="NCBI Taxonomy" id="2707176"/>
    <lineage>
        <taxon>Bacteria</taxon>
        <taxon>Pseudomonadati</taxon>
        <taxon>Pseudomonadota</taxon>
        <taxon>Betaproteobacteria</taxon>
        <taxon>Burkholderiales</taxon>
        <taxon>Sphaerotilaceae</taxon>
        <taxon>Ideonella</taxon>
    </lineage>
</organism>
<dbReference type="InterPro" id="IPR036768">
    <property type="entry name" value="PolIII_chi_sf"/>
</dbReference>
<dbReference type="Gene3D" id="3.40.50.10110">
    <property type="entry name" value="DNA polymerase III subunit chi"/>
    <property type="match status" value="1"/>
</dbReference>
<gene>
    <name evidence="1" type="ORF">G3A44_13350</name>
</gene>
<dbReference type="InterPro" id="IPR007459">
    <property type="entry name" value="DNA_pol3_chi"/>
</dbReference>
<proteinExistence type="predicted"/>
<name>A0A7C9PIR1_9BURK</name>
<dbReference type="EMBL" id="JAAGOH010000015">
    <property type="protein sequence ID" value="NDY92172.1"/>
    <property type="molecule type" value="Genomic_DNA"/>
</dbReference>
<dbReference type="GO" id="GO:0032298">
    <property type="term" value="P:positive regulation of DNA-templated DNA replication initiation"/>
    <property type="evidence" value="ECO:0007669"/>
    <property type="project" value="TreeGrafter"/>
</dbReference>
<dbReference type="SUPFAM" id="SSF102400">
    <property type="entry name" value="DNA polymerase III chi subunit"/>
    <property type="match status" value="1"/>
</dbReference>
<sequence length="148" mass="16844">MAADIHFFTGLPNRLEFACRLVRQKYRQSERMAVLAPPAELFRLDLLLWSEGPQSFLPHLRWRAGAPVPQLLQRTPVWLAEAPDPQWACASLIHLGGVEPEALARHGRVAELVGHSDEERISGRRRWRAYEELGFKPVHHPWSGTVSA</sequence>
<comment type="caution">
    <text evidence="1">The sequence shown here is derived from an EMBL/GenBank/DDBJ whole genome shotgun (WGS) entry which is preliminary data.</text>
</comment>
<evidence type="ECO:0000313" key="1">
    <source>
        <dbReference type="EMBL" id="NDY92172.1"/>
    </source>
</evidence>
<dbReference type="GO" id="GO:0003887">
    <property type="term" value="F:DNA-directed DNA polymerase activity"/>
    <property type="evidence" value="ECO:0007669"/>
    <property type="project" value="InterPro"/>
</dbReference>
<dbReference type="PANTHER" id="PTHR38767:SF1">
    <property type="entry name" value="DNA POLYMERASE III SUBUNIT CHI"/>
    <property type="match status" value="1"/>
</dbReference>
<protein>
    <submittedName>
        <fullName evidence="1">DNA polymerase III subunit chi</fullName>
    </submittedName>
</protein>
<dbReference type="Proteomes" id="UP000484255">
    <property type="component" value="Unassembled WGS sequence"/>
</dbReference>
<keyword evidence="2" id="KW-1185">Reference proteome</keyword>
<dbReference type="RefSeq" id="WP_163458020.1">
    <property type="nucleotide sequence ID" value="NZ_JAAGOH010000015.1"/>
</dbReference>
<dbReference type="GO" id="GO:0003677">
    <property type="term" value="F:DNA binding"/>
    <property type="evidence" value="ECO:0007669"/>
    <property type="project" value="InterPro"/>
</dbReference>
<reference evidence="1 2" key="1">
    <citation type="submission" date="2020-02" db="EMBL/GenBank/DDBJ databases">
        <title>Ideonella bacterium strain TBM-1.</title>
        <authorList>
            <person name="Chen W.-M."/>
        </authorList>
    </citation>
    <scope>NUCLEOTIDE SEQUENCE [LARGE SCALE GENOMIC DNA]</scope>
    <source>
        <strain evidence="1 2">TBM-1</strain>
    </source>
</reference>
<dbReference type="Pfam" id="PF04364">
    <property type="entry name" value="DNA_pol3_chi"/>
    <property type="match status" value="1"/>
</dbReference>